<feature type="domain" description="RDRP C-terminal head" evidence="10">
    <location>
        <begin position="140"/>
        <end position="239"/>
    </location>
</feature>
<evidence type="ECO:0000256" key="7">
    <source>
        <dbReference type="ARBA" id="ARBA00048744"/>
    </source>
</evidence>
<dbReference type="Proteomes" id="UP000663823">
    <property type="component" value="Unassembled WGS sequence"/>
</dbReference>
<evidence type="ECO:0000256" key="2">
    <source>
        <dbReference type="ARBA" id="ARBA00022484"/>
    </source>
</evidence>
<evidence type="ECO:0000256" key="1">
    <source>
        <dbReference type="ARBA" id="ARBA00005762"/>
    </source>
</evidence>
<accession>A0A819UI14</accession>
<dbReference type="GO" id="GO:0031380">
    <property type="term" value="C:nuclear RNA-directed RNA polymerase complex"/>
    <property type="evidence" value="ECO:0007669"/>
    <property type="project" value="TreeGrafter"/>
</dbReference>
<sequence length="323" mass="36758">MRQDRLKVILNIYQQDNLGCLSNIHLVLVDQLDIDSKEAISLAAGLSQELTDSVKSGQHPYTSGQIKDIVNTVGTTRPDFMQISDYEVYQSQKILGKLFQSAHHLNDTFKNAFSNDSNEISLDRNLLHKGYAEYIDFAQKIIGSYGSSNEIDLFYCIESCNMKANERSNIQQTAQQFLKGVFQNVRKSFNNDLISYHKVKAKAAACYCVAYTDKSDKDKRMLSFPWLFAAPLLADYSIAFEDKETNDFMEYVFNSNSDLYHYPNQQLPSIRNLLPNNKQFTFMGLLDICFESACSITNEQMINCAKTLIKILITIAKTTTHSN</sequence>
<dbReference type="GO" id="GO:0003723">
    <property type="term" value="F:RNA binding"/>
    <property type="evidence" value="ECO:0007669"/>
    <property type="project" value="UniProtKB-KW"/>
</dbReference>
<evidence type="ECO:0000256" key="3">
    <source>
        <dbReference type="ARBA" id="ARBA00022679"/>
    </source>
</evidence>
<dbReference type="InterPro" id="IPR057596">
    <property type="entry name" value="RDRP_core"/>
</dbReference>
<dbReference type="GO" id="GO:0030422">
    <property type="term" value="P:siRNA processing"/>
    <property type="evidence" value="ECO:0007669"/>
    <property type="project" value="TreeGrafter"/>
</dbReference>
<comment type="caution">
    <text evidence="11">The sequence shown here is derived from an EMBL/GenBank/DDBJ whole genome shotgun (WGS) entry which is preliminary data.</text>
</comment>
<evidence type="ECO:0000256" key="8">
    <source>
        <dbReference type="RuleBase" id="RU363098"/>
    </source>
</evidence>
<evidence type="ECO:0000313" key="12">
    <source>
        <dbReference type="Proteomes" id="UP000663823"/>
    </source>
</evidence>
<evidence type="ECO:0000256" key="4">
    <source>
        <dbReference type="ARBA" id="ARBA00022695"/>
    </source>
</evidence>
<dbReference type="Pfam" id="PF05183">
    <property type="entry name" value="RdRP"/>
    <property type="match status" value="1"/>
</dbReference>
<evidence type="ECO:0000259" key="9">
    <source>
        <dbReference type="Pfam" id="PF05183"/>
    </source>
</evidence>
<keyword evidence="4 8" id="KW-0548">Nucleotidyltransferase</keyword>
<comment type="similarity">
    <text evidence="1 8">Belongs to the RdRP family.</text>
</comment>
<evidence type="ECO:0000256" key="6">
    <source>
        <dbReference type="ARBA" id="ARBA00023158"/>
    </source>
</evidence>
<protein>
    <recommendedName>
        <fullName evidence="8">RNA-dependent RNA polymerase</fullName>
        <ecNumber evidence="8">2.7.7.48</ecNumber>
    </recommendedName>
</protein>
<keyword evidence="3 8" id="KW-0808">Transferase</keyword>
<keyword evidence="6" id="KW-0943">RNA-mediated gene silencing</keyword>
<evidence type="ECO:0000259" key="10">
    <source>
        <dbReference type="Pfam" id="PF26253"/>
    </source>
</evidence>
<dbReference type="Pfam" id="PF26253">
    <property type="entry name" value="RdRP_head"/>
    <property type="match status" value="1"/>
</dbReference>
<keyword evidence="5 8" id="KW-0694">RNA-binding</keyword>
<dbReference type="EMBL" id="CAJOAX010011551">
    <property type="protein sequence ID" value="CAF4095720.1"/>
    <property type="molecule type" value="Genomic_DNA"/>
</dbReference>
<name>A0A819UI14_9BILA</name>
<feature type="domain" description="RDRP core" evidence="9">
    <location>
        <begin position="7"/>
        <end position="101"/>
    </location>
</feature>
<dbReference type="PANTHER" id="PTHR23079">
    <property type="entry name" value="RNA-DEPENDENT RNA POLYMERASE"/>
    <property type="match status" value="1"/>
</dbReference>
<dbReference type="InterPro" id="IPR058752">
    <property type="entry name" value="RDRP_C_head"/>
</dbReference>
<keyword evidence="2 8" id="KW-0696">RNA-directed RNA polymerase</keyword>
<dbReference type="EC" id="2.7.7.48" evidence="8"/>
<gene>
    <name evidence="11" type="ORF">OTI717_LOCUS33902</name>
</gene>
<comment type="catalytic activity">
    <reaction evidence="7 8">
        <text>RNA(n) + a ribonucleoside 5'-triphosphate = RNA(n+1) + diphosphate</text>
        <dbReference type="Rhea" id="RHEA:21248"/>
        <dbReference type="Rhea" id="RHEA-COMP:14527"/>
        <dbReference type="Rhea" id="RHEA-COMP:17342"/>
        <dbReference type="ChEBI" id="CHEBI:33019"/>
        <dbReference type="ChEBI" id="CHEBI:61557"/>
        <dbReference type="ChEBI" id="CHEBI:140395"/>
        <dbReference type="EC" id="2.7.7.48"/>
    </reaction>
</comment>
<organism evidence="11 12">
    <name type="scientific">Rotaria sordida</name>
    <dbReference type="NCBI Taxonomy" id="392033"/>
    <lineage>
        <taxon>Eukaryota</taxon>
        <taxon>Metazoa</taxon>
        <taxon>Spiralia</taxon>
        <taxon>Gnathifera</taxon>
        <taxon>Rotifera</taxon>
        <taxon>Eurotatoria</taxon>
        <taxon>Bdelloidea</taxon>
        <taxon>Philodinida</taxon>
        <taxon>Philodinidae</taxon>
        <taxon>Rotaria</taxon>
    </lineage>
</organism>
<reference evidence="11" key="1">
    <citation type="submission" date="2021-02" db="EMBL/GenBank/DDBJ databases">
        <authorList>
            <person name="Nowell W R."/>
        </authorList>
    </citation>
    <scope>NUCLEOTIDE SEQUENCE</scope>
</reference>
<dbReference type="InterPro" id="IPR007855">
    <property type="entry name" value="RDRP"/>
</dbReference>
<dbReference type="PANTHER" id="PTHR23079:SF55">
    <property type="entry name" value="RNA-DIRECTED RNA POLYMERASE"/>
    <property type="match status" value="1"/>
</dbReference>
<evidence type="ECO:0000313" key="11">
    <source>
        <dbReference type="EMBL" id="CAF4095720.1"/>
    </source>
</evidence>
<dbReference type="AlphaFoldDB" id="A0A819UI14"/>
<evidence type="ECO:0000256" key="5">
    <source>
        <dbReference type="ARBA" id="ARBA00022884"/>
    </source>
</evidence>
<dbReference type="GO" id="GO:0003968">
    <property type="term" value="F:RNA-directed RNA polymerase activity"/>
    <property type="evidence" value="ECO:0007669"/>
    <property type="project" value="UniProtKB-KW"/>
</dbReference>
<proteinExistence type="inferred from homology"/>